<organism evidence="2">
    <name type="scientific">Phaeodactylum tricornutum</name>
    <name type="common">Diatom</name>
    <dbReference type="NCBI Taxonomy" id="2850"/>
    <lineage>
        <taxon>Eukaryota</taxon>
        <taxon>Sar</taxon>
        <taxon>Stramenopiles</taxon>
        <taxon>Ochrophyta</taxon>
        <taxon>Bacillariophyta</taxon>
        <taxon>Bacillariophyceae</taxon>
        <taxon>Bacillariophycidae</taxon>
        <taxon>Naviculales</taxon>
        <taxon>Phaeodactylaceae</taxon>
        <taxon>Phaeodactylum</taxon>
    </lineage>
</organism>
<evidence type="ECO:0000313" key="2">
    <source>
        <dbReference type="EMBL" id="CAG9286676.1"/>
    </source>
</evidence>
<feature type="region of interest" description="Disordered" evidence="1">
    <location>
        <begin position="74"/>
        <end position="138"/>
    </location>
</feature>
<dbReference type="EMBL" id="OU594964">
    <property type="protein sequence ID" value="CAG9286676.1"/>
    <property type="molecule type" value="Genomic_DNA"/>
</dbReference>
<proteinExistence type="predicted"/>
<evidence type="ECO:0000256" key="1">
    <source>
        <dbReference type="SAM" id="MobiDB-lite"/>
    </source>
</evidence>
<dbReference type="AlphaFoldDB" id="A0A8J9S8S4"/>
<gene>
    <name evidence="2" type="ORF">PTTT1_LOCUS33100</name>
</gene>
<dbReference type="Proteomes" id="UP000836788">
    <property type="component" value="Chromosome 23"/>
</dbReference>
<protein>
    <submittedName>
        <fullName evidence="2">Uncharacterized protein</fullName>
    </submittedName>
</protein>
<feature type="compositionally biased region" description="Polar residues" evidence="1">
    <location>
        <begin position="98"/>
        <end position="117"/>
    </location>
</feature>
<accession>A0A8J9S8S4</accession>
<sequence>MERFLISHRDEYLEHSSKNYTAEQKTYNNWLTNQLLHLAAQHNYQFDPQAFTFVAIRDRIRCYYKSYVQTARKRGLPLPTTPSIKKTKSPRDGDEEVSLSTPPVESKGVTSSSNNEGETGRAANDAMTTDPREDSGTD</sequence>
<reference evidence="2" key="1">
    <citation type="submission" date="2022-02" db="EMBL/GenBank/DDBJ databases">
        <authorList>
            <person name="Giguere J D."/>
        </authorList>
    </citation>
    <scope>NUCLEOTIDE SEQUENCE</scope>
    <source>
        <strain evidence="2">CCAP 1055/1</strain>
    </source>
</reference>
<name>A0A8J9S8S4_PHATR</name>